<reference evidence="1" key="1">
    <citation type="submission" date="2014-11" db="EMBL/GenBank/DDBJ databases">
        <authorList>
            <person name="Amaro Gonzalez C."/>
        </authorList>
    </citation>
    <scope>NUCLEOTIDE SEQUENCE</scope>
</reference>
<proteinExistence type="predicted"/>
<sequence>MRSRGHRRMGGGRGGTGCV</sequence>
<protein>
    <submittedName>
        <fullName evidence="1">Uncharacterized protein</fullName>
    </submittedName>
</protein>
<dbReference type="AlphaFoldDB" id="A0A0E9QSF9"/>
<name>A0A0E9QSF9_ANGAN</name>
<organism evidence="1">
    <name type="scientific">Anguilla anguilla</name>
    <name type="common">European freshwater eel</name>
    <name type="synonym">Muraena anguilla</name>
    <dbReference type="NCBI Taxonomy" id="7936"/>
    <lineage>
        <taxon>Eukaryota</taxon>
        <taxon>Metazoa</taxon>
        <taxon>Chordata</taxon>
        <taxon>Craniata</taxon>
        <taxon>Vertebrata</taxon>
        <taxon>Euteleostomi</taxon>
        <taxon>Actinopterygii</taxon>
        <taxon>Neopterygii</taxon>
        <taxon>Teleostei</taxon>
        <taxon>Anguilliformes</taxon>
        <taxon>Anguillidae</taxon>
        <taxon>Anguilla</taxon>
    </lineage>
</organism>
<reference evidence="1" key="2">
    <citation type="journal article" date="2015" name="Fish Shellfish Immunol.">
        <title>Early steps in the European eel (Anguilla anguilla)-Vibrio vulnificus interaction in the gills: Role of the RtxA13 toxin.</title>
        <authorList>
            <person name="Callol A."/>
            <person name="Pajuelo D."/>
            <person name="Ebbesson L."/>
            <person name="Teles M."/>
            <person name="MacKenzie S."/>
            <person name="Amaro C."/>
        </authorList>
    </citation>
    <scope>NUCLEOTIDE SEQUENCE</scope>
</reference>
<dbReference type="EMBL" id="GBXM01089215">
    <property type="protein sequence ID" value="JAH19362.1"/>
    <property type="molecule type" value="Transcribed_RNA"/>
</dbReference>
<accession>A0A0E9QSF9</accession>
<evidence type="ECO:0000313" key="1">
    <source>
        <dbReference type="EMBL" id="JAH19362.1"/>
    </source>
</evidence>